<keyword evidence="2" id="KW-0328">Glycosyltransferase</keyword>
<feature type="repeat" description="TPR" evidence="4">
    <location>
        <begin position="42"/>
        <end position="75"/>
    </location>
</feature>
<dbReference type="SMART" id="SM00028">
    <property type="entry name" value="TPR"/>
    <property type="match status" value="4"/>
</dbReference>
<dbReference type="RefSeq" id="WP_353893274.1">
    <property type="nucleotide sequence ID" value="NZ_CP159485.1"/>
</dbReference>
<dbReference type="PROSITE" id="PS50293">
    <property type="entry name" value="TPR_REGION"/>
    <property type="match status" value="1"/>
</dbReference>
<gene>
    <name evidence="6" type="ORF">PRVXH_002697</name>
</gene>
<accession>A0AAU8HT48</accession>
<keyword evidence="5" id="KW-0472">Membrane</keyword>
<dbReference type="SUPFAM" id="SSF48452">
    <property type="entry name" value="TPR-like"/>
    <property type="match status" value="1"/>
</dbReference>
<evidence type="ECO:0000256" key="4">
    <source>
        <dbReference type="PROSITE-ProRule" id="PRU00339"/>
    </source>
</evidence>
<organism evidence="6">
    <name type="scientific">Proteinivorax hydrogeniformans</name>
    <dbReference type="NCBI Taxonomy" id="1826727"/>
    <lineage>
        <taxon>Bacteria</taxon>
        <taxon>Bacillati</taxon>
        <taxon>Bacillota</taxon>
        <taxon>Clostridia</taxon>
        <taxon>Eubacteriales</taxon>
        <taxon>Proteinivoracaceae</taxon>
        <taxon>Proteinivorax</taxon>
    </lineage>
</organism>
<comment type="pathway">
    <text evidence="1">Protein modification; protein glycosylation.</text>
</comment>
<sequence>MEKAKEKIEKLYKDGVTLMNIGKNKDAQKVFLEILEDEPEHVETINKLGVIYARINNIEKAKSYFNQARKIQPDNPQVLTNLGNTCLLEGELEKAKEYFDKSHTLDDKSHSTLDGLSAYYKKKGDIEASLKYYKLGQKIHRDQLKKKIKRNEQEYLDFDISETDSKSNQEPGSANKKKVSYKTIAFAAFGLLLLYLILFG</sequence>
<dbReference type="Gene3D" id="1.25.40.10">
    <property type="entry name" value="Tetratricopeptide repeat domain"/>
    <property type="match status" value="1"/>
</dbReference>
<proteinExistence type="predicted"/>
<reference evidence="6" key="1">
    <citation type="journal article" date="2018" name="Antonie Van Leeuwenhoek">
        <title>Proteinivorax hydrogeniformans sp. nov., an anaerobic, haloalkaliphilic bacterium fermenting proteinaceous compounds with high hydrogen production.</title>
        <authorList>
            <person name="Boltyanskaya Y."/>
            <person name="Detkova E."/>
            <person name="Pimenov N."/>
            <person name="Kevbrin V."/>
        </authorList>
    </citation>
    <scope>NUCLEOTIDE SEQUENCE</scope>
    <source>
        <strain evidence="6">Z-710</strain>
    </source>
</reference>
<dbReference type="PANTHER" id="PTHR44835">
    <property type="entry name" value="UDP-N-ACETYLGLUCOSAMINE--PEPTIDE N-ACETYLGLUCOSAMINYLTRANSFERASE SPINDLY-RELATED"/>
    <property type="match status" value="1"/>
</dbReference>
<evidence type="ECO:0000256" key="1">
    <source>
        <dbReference type="ARBA" id="ARBA00004922"/>
    </source>
</evidence>
<feature type="transmembrane region" description="Helical" evidence="5">
    <location>
        <begin position="179"/>
        <end position="198"/>
    </location>
</feature>
<dbReference type="PROSITE" id="PS50005">
    <property type="entry name" value="TPR"/>
    <property type="match status" value="2"/>
</dbReference>
<name>A0AAU8HT48_9FIRM</name>
<dbReference type="AlphaFoldDB" id="A0AAU8HT48"/>
<dbReference type="Pfam" id="PF14559">
    <property type="entry name" value="TPR_19"/>
    <property type="match status" value="1"/>
</dbReference>
<keyword evidence="4" id="KW-0802">TPR repeat</keyword>
<dbReference type="InterPro" id="IPR051939">
    <property type="entry name" value="Glycosyltr_41/O-GlcNAc_trsf"/>
</dbReference>
<evidence type="ECO:0000256" key="2">
    <source>
        <dbReference type="ARBA" id="ARBA00022676"/>
    </source>
</evidence>
<keyword evidence="5" id="KW-1133">Transmembrane helix</keyword>
<keyword evidence="5" id="KW-0812">Transmembrane</keyword>
<dbReference type="InterPro" id="IPR011990">
    <property type="entry name" value="TPR-like_helical_dom_sf"/>
</dbReference>
<dbReference type="InterPro" id="IPR019734">
    <property type="entry name" value="TPR_rpt"/>
</dbReference>
<dbReference type="GO" id="GO:0016757">
    <property type="term" value="F:glycosyltransferase activity"/>
    <property type="evidence" value="ECO:0007669"/>
    <property type="project" value="UniProtKB-KW"/>
</dbReference>
<evidence type="ECO:0000313" key="6">
    <source>
        <dbReference type="EMBL" id="XCI28722.1"/>
    </source>
</evidence>
<reference evidence="6" key="2">
    <citation type="submission" date="2024-06" db="EMBL/GenBank/DDBJ databases">
        <authorList>
            <person name="Petrova K.O."/>
            <person name="Toshchakov S.V."/>
            <person name="Boltjanskaja Y.V."/>
            <person name="Kevbrin V.V."/>
        </authorList>
    </citation>
    <scope>NUCLEOTIDE SEQUENCE</scope>
    <source>
        <strain evidence="6">Z-710</strain>
    </source>
</reference>
<protein>
    <submittedName>
        <fullName evidence="6">Tetratricopeptide repeat protein</fullName>
    </submittedName>
</protein>
<dbReference type="EMBL" id="CP159485">
    <property type="protein sequence ID" value="XCI28722.1"/>
    <property type="molecule type" value="Genomic_DNA"/>
</dbReference>
<evidence type="ECO:0000256" key="3">
    <source>
        <dbReference type="ARBA" id="ARBA00022679"/>
    </source>
</evidence>
<evidence type="ECO:0000256" key="5">
    <source>
        <dbReference type="SAM" id="Phobius"/>
    </source>
</evidence>
<dbReference type="PANTHER" id="PTHR44835:SF1">
    <property type="entry name" value="PROTEIN O-GLCNAC TRANSFERASE"/>
    <property type="match status" value="1"/>
</dbReference>
<keyword evidence="3" id="KW-0808">Transferase</keyword>
<feature type="repeat" description="TPR" evidence="4">
    <location>
        <begin position="76"/>
        <end position="109"/>
    </location>
</feature>